<keyword evidence="1" id="KW-0472">Membrane</keyword>
<dbReference type="RefSeq" id="WP_126988246.1">
    <property type="nucleotide sequence ID" value="NZ_ML133858.1"/>
</dbReference>
<dbReference type="GeneID" id="78121877"/>
<name>A0A426SI21_9MICO</name>
<feature type="transmembrane region" description="Helical" evidence="1">
    <location>
        <begin position="363"/>
        <end position="384"/>
    </location>
</feature>
<feature type="transmembrane region" description="Helical" evidence="1">
    <location>
        <begin position="252"/>
        <end position="272"/>
    </location>
</feature>
<feature type="transmembrane region" description="Helical" evidence="1">
    <location>
        <begin position="6"/>
        <end position="26"/>
    </location>
</feature>
<comment type="caution">
    <text evidence="2">The sequence shown here is derived from an EMBL/GenBank/DDBJ whole genome shotgun (WGS) entry which is preliminary data.</text>
</comment>
<evidence type="ECO:0000313" key="3">
    <source>
        <dbReference type="Proteomes" id="UP000274327"/>
    </source>
</evidence>
<feature type="transmembrane region" description="Helical" evidence="1">
    <location>
        <begin position="473"/>
        <end position="494"/>
    </location>
</feature>
<keyword evidence="3" id="KW-1185">Reference proteome</keyword>
<keyword evidence="1" id="KW-0812">Transmembrane</keyword>
<sequence length="674" mass="70046">MTGAASLLLVVLIVLAAAYVPGYLAVRALAGSRLIALAFAPAIGTAVAGIGAIIASLAGVAWTLLPFAVLSALLVLLAHLLARRGVRLPSTVLDGPLLAPRPLAAHLGWAGALVAGLAVAVVPIARQAGGAGAVLERYDTLYHLTALTHIRETGDGSSLTLNAVTSSTRAPSSYPAAFHDLAALVPGVDIPIVLNGSVLSLAVVPWVVGLALLARTLFPQVRWAPPAVALVAAVVPASPLDLWIHLSPVPNLTGFATMTGALAGAVALWHALTGPVRARAGLDENASVSVLQPASSPAGHDASDVPDDAAPVRPAVGAALGVVGVSGIGLTLMQPNVGVMALILIAVLTIVTGLPLRHTRRRLLAVPVLALLPVAVLTYTPLGARVTGFSGGLQVPWWSALGEVGLGLLTVWPMALGTVIAVLWWPGLVSTLRGPLRWLPVAWIVVAVMYLDAAVDSPLNLSVLFFRGQDRIAIPLAMLSALLVVPGLQAWARLLRRSLPLGGPTVRGRAVVAVLVVLATLAALGSVPPRLDNAEKNLAAEYPGRGRFLQADELEAFARIAPELDPDRSILASPYSGAAHMYSLHGLNVHLPVAGTALTDQDRAAIAAVPYADRWTWRCRTLADAGIGYIYQERQPYQYDPAFSAIEQGGESLGTVLFETDHSRLIRIECDPAL</sequence>
<feature type="transmembrane region" description="Helical" evidence="1">
    <location>
        <begin position="103"/>
        <end position="125"/>
    </location>
</feature>
<evidence type="ECO:0000256" key="1">
    <source>
        <dbReference type="SAM" id="Phobius"/>
    </source>
</evidence>
<accession>A0A426SI21</accession>
<feature type="transmembrane region" description="Helical" evidence="1">
    <location>
        <begin position="315"/>
        <end position="333"/>
    </location>
</feature>
<feature type="transmembrane region" description="Helical" evidence="1">
    <location>
        <begin position="33"/>
        <end position="54"/>
    </location>
</feature>
<proteinExistence type="predicted"/>
<feature type="transmembrane region" description="Helical" evidence="1">
    <location>
        <begin position="436"/>
        <end position="453"/>
    </location>
</feature>
<dbReference type="InterPro" id="IPR046671">
    <property type="entry name" value="DUF6541"/>
</dbReference>
<evidence type="ECO:0000313" key="2">
    <source>
        <dbReference type="EMBL" id="RRR17801.1"/>
    </source>
</evidence>
<dbReference type="Proteomes" id="UP000274327">
    <property type="component" value="Unassembled WGS sequence"/>
</dbReference>
<feature type="transmembrane region" description="Helical" evidence="1">
    <location>
        <begin position="60"/>
        <end position="82"/>
    </location>
</feature>
<feature type="transmembrane region" description="Helical" evidence="1">
    <location>
        <begin position="226"/>
        <end position="246"/>
    </location>
</feature>
<dbReference type="Pfam" id="PF20176">
    <property type="entry name" value="DUF6541"/>
    <property type="match status" value="2"/>
</dbReference>
<feature type="transmembrane region" description="Helical" evidence="1">
    <location>
        <begin position="404"/>
        <end position="424"/>
    </location>
</feature>
<feature type="transmembrane region" description="Helical" evidence="1">
    <location>
        <begin position="192"/>
        <end position="214"/>
    </location>
</feature>
<dbReference type="AlphaFoldDB" id="A0A426SI21"/>
<gene>
    <name evidence="2" type="ORF">DS079_12675</name>
</gene>
<feature type="transmembrane region" description="Helical" evidence="1">
    <location>
        <begin position="506"/>
        <end position="527"/>
    </location>
</feature>
<feature type="transmembrane region" description="Helical" evidence="1">
    <location>
        <begin position="339"/>
        <end position="356"/>
    </location>
</feature>
<organism evidence="2 3">
    <name type="scientific">Brachybacterium paraconglomeratum</name>
    <dbReference type="NCBI Taxonomy" id="173362"/>
    <lineage>
        <taxon>Bacteria</taxon>
        <taxon>Bacillati</taxon>
        <taxon>Actinomycetota</taxon>
        <taxon>Actinomycetes</taxon>
        <taxon>Micrococcales</taxon>
        <taxon>Dermabacteraceae</taxon>
        <taxon>Brachybacterium</taxon>
    </lineage>
</organism>
<protein>
    <submittedName>
        <fullName evidence="2">Uncharacterized protein</fullName>
    </submittedName>
</protein>
<reference evidence="2 3" key="1">
    <citation type="submission" date="2018-07" db="EMBL/GenBank/DDBJ databases">
        <title>Brachybacteriurn paraconglorneratum KCTC 9916.</title>
        <authorList>
            <person name="Li Y."/>
        </authorList>
    </citation>
    <scope>NUCLEOTIDE SEQUENCE [LARGE SCALE GENOMIC DNA]</scope>
    <source>
        <strain evidence="2 3">KCTC 9916</strain>
    </source>
</reference>
<dbReference type="EMBL" id="QOCI01000010">
    <property type="protein sequence ID" value="RRR17801.1"/>
    <property type="molecule type" value="Genomic_DNA"/>
</dbReference>
<keyword evidence="1" id="KW-1133">Transmembrane helix</keyword>